<dbReference type="EMBL" id="JAGMWN010000004">
    <property type="protein sequence ID" value="MBP5857544.1"/>
    <property type="molecule type" value="Genomic_DNA"/>
</dbReference>
<evidence type="ECO:0000313" key="9">
    <source>
        <dbReference type="EMBL" id="MBP5857544.1"/>
    </source>
</evidence>
<feature type="compositionally biased region" description="Gly residues" evidence="6">
    <location>
        <begin position="184"/>
        <end position="216"/>
    </location>
</feature>
<dbReference type="InterPro" id="IPR001623">
    <property type="entry name" value="DnaJ_domain"/>
</dbReference>
<evidence type="ECO:0000256" key="6">
    <source>
        <dbReference type="SAM" id="MobiDB-lite"/>
    </source>
</evidence>
<evidence type="ECO:0000256" key="5">
    <source>
        <dbReference type="ARBA" id="ARBA00038105"/>
    </source>
</evidence>
<reference evidence="9" key="1">
    <citation type="submission" date="2021-04" db="EMBL/GenBank/DDBJ databases">
        <authorList>
            <person name="Zhang D.-C."/>
        </authorList>
    </citation>
    <scope>NUCLEOTIDE SEQUENCE</scope>
    <source>
        <strain evidence="9">CGMCC 1.15697</strain>
    </source>
</reference>
<evidence type="ECO:0000256" key="3">
    <source>
        <dbReference type="ARBA" id="ARBA00022989"/>
    </source>
</evidence>
<proteinExistence type="inferred from homology"/>
<dbReference type="AlphaFoldDB" id="A0A8J7S6B1"/>
<name>A0A8J7S6B1_9PROT</name>
<gene>
    <name evidence="9" type="ORF">KAJ83_11030</name>
</gene>
<comment type="caution">
    <text evidence="9">The sequence shown here is derived from an EMBL/GenBank/DDBJ whole genome shotgun (WGS) entry which is preliminary data.</text>
</comment>
<keyword evidence="2 7" id="KW-0812">Transmembrane</keyword>
<feature type="compositionally biased region" description="Basic and acidic residues" evidence="6">
    <location>
        <begin position="167"/>
        <end position="182"/>
    </location>
</feature>
<comment type="subcellular location">
    <subcellularLocation>
        <location evidence="1">Membrane</location>
        <topology evidence="1">Single-pass membrane protein</topology>
    </subcellularLocation>
</comment>
<dbReference type="SMART" id="SM00271">
    <property type="entry name" value="DnaJ"/>
    <property type="match status" value="1"/>
</dbReference>
<sequence>MSYLLLGAGLLLLGYLVFNWATTAHPRRILESGKWVFAGLGLAILLLLLVTGRFSLIWAALIGVLPWVNRLLMLRNVFAGLKGMGAGFKGGGRKGGGRSSVSTRFFEMTLDHDSGEMDGDVREGRFVGRRLSDLDEGERLDLAREVAAADAQSMRVLETYLDRTHGPDWRRQFGGDDGDRAGRYQGGFGGGGFGGGEGPGRGPSDGSDAGGSGEGVPGAMSRAEALGILGLSDGASESDIRAAHRRLMKLVHPDVGGSDALARRVNEAKRVLLGK</sequence>
<protein>
    <recommendedName>
        <fullName evidence="8">J domain-containing protein</fullName>
    </recommendedName>
</protein>
<keyword evidence="4 7" id="KW-0472">Membrane</keyword>
<dbReference type="GO" id="GO:0016020">
    <property type="term" value="C:membrane"/>
    <property type="evidence" value="ECO:0007669"/>
    <property type="project" value="UniProtKB-SubCell"/>
</dbReference>
<keyword evidence="3 7" id="KW-1133">Transmembrane helix</keyword>
<evidence type="ECO:0000256" key="7">
    <source>
        <dbReference type="SAM" id="Phobius"/>
    </source>
</evidence>
<dbReference type="PROSITE" id="PS50076">
    <property type="entry name" value="DNAJ_2"/>
    <property type="match status" value="1"/>
</dbReference>
<evidence type="ECO:0000256" key="2">
    <source>
        <dbReference type="ARBA" id="ARBA00022692"/>
    </source>
</evidence>
<organism evidence="9 10">
    <name type="scientific">Marivibrio halodurans</name>
    <dbReference type="NCBI Taxonomy" id="2039722"/>
    <lineage>
        <taxon>Bacteria</taxon>
        <taxon>Pseudomonadati</taxon>
        <taxon>Pseudomonadota</taxon>
        <taxon>Alphaproteobacteria</taxon>
        <taxon>Rhodospirillales</taxon>
        <taxon>Rhodospirillaceae</taxon>
        <taxon>Marivibrio</taxon>
    </lineage>
</organism>
<dbReference type="InterPro" id="IPR036869">
    <property type="entry name" value="J_dom_sf"/>
</dbReference>
<comment type="similarity">
    <text evidence="5">Belongs to the TIM14 family.</text>
</comment>
<dbReference type="CDD" id="cd06257">
    <property type="entry name" value="DnaJ"/>
    <property type="match status" value="1"/>
</dbReference>
<accession>A0A8J7S6B1</accession>
<dbReference type="PANTHER" id="PTHR12763">
    <property type="match status" value="1"/>
</dbReference>
<evidence type="ECO:0000256" key="1">
    <source>
        <dbReference type="ARBA" id="ARBA00004167"/>
    </source>
</evidence>
<dbReference type="RefSeq" id="WP_210682123.1">
    <property type="nucleotide sequence ID" value="NZ_JAGMWN010000004.1"/>
</dbReference>
<keyword evidence="10" id="KW-1185">Reference proteome</keyword>
<dbReference type="PANTHER" id="PTHR12763:SF28">
    <property type="entry name" value="GEO10507P1-RELATED"/>
    <property type="match status" value="1"/>
</dbReference>
<feature type="transmembrane region" description="Helical" evidence="7">
    <location>
        <begin position="35"/>
        <end position="68"/>
    </location>
</feature>
<evidence type="ECO:0000259" key="8">
    <source>
        <dbReference type="PROSITE" id="PS50076"/>
    </source>
</evidence>
<evidence type="ECO:0000313" key="10">
    <source>
        <dbReference type="Proteomes" id="UP000672602"/>
    </source>
</evidence>
<evidence type="ECO:0000256" key="4">
    <source>
        <dbReference type="ARBA" id="ARBA00023136"/>
    </source>
</evidence>
<dbReference type="Proteomes" id="UP000672602">
    <property type="component" value="Unassembled WGS sequence"/>
</dbReference>
<feature type="region of interest" description="Disordered" evidence="6">
    <location>
        <begin position="167"/>
        <end position="219"/>
    </location>
</feature>
<feature type="domain" description="J" evidence="8">
    <location>
        <begin position="224"/>
        <end position="275"/>
    </location>
</feature>
<dbReference type="Gene3D" id="1.10.287.110">
    <property type="entry name" value="DnaJ domain"/>
    <property type="match status" value="1"/>
</dbReference>
<dbReference type="SUPFAM" id="SSF46565">
    <property type="entry name" value="Chaperone J-domain"/>
    <property type="match status" value="1"/>
</dbReference>